<keyword evidence="2" id="KW-1185">Reference proteome</keyword>
<proteinExistence type="predicted"/>
<evidence type="ECO:0000313" key="2">
    <source>
        <dbReference type="Proteomes" id="UP000516320"/>
    </source>
</evidence>
<organism evidence="1 2">
    <name type="scientific">Corynebacterium poyangense</name>
    <dbReference type="NCBI Taxonomy" id="2684405"/>
    <lineage>
        <taxon>Bacteria</taxon>
        <taxon>Bacillati</taxon>
        <taxon>Actinomycetota</taxon>
        <taxon>Actinomycetes</taxon>
        <taxon>Mycobacteriales</taxon>
        <taxon>Corynebacteriaceae</taxon>
        <taxon>Corynebacterium</taxon>
    </lineage>
</organism>
<evidence type="ECO:0000313" key="1">
    <source>
        <dbReference type="EMBL" id="QNQ90884.1"/>
    </source>
</evidence>
<dbReference type="RefSeq" id="WP_187974194.1">
    <property type="nucleotide sequence ID" value="NZ_CP046884.1"/>
</dbReference>
<accession>A0A7H0SQQ9</accession>
<protein>
    <recommendedName>
        <fullName evidence="3">Minor tail protein</fullName>
    </recommendedName>
</protein>
<dbReference type="Proteomes" id="UP000516320">
    <property type="component" value="Chromosome"/>
</dbReference>
<gene>
    <name evidence="1" type="ORF">GP475_09705</name>
</gene>
<dbReference type="EMBL" id="CP046884">
    <property type="protein sequence ID" value="QNQ90884.1"/>
    <property type="molecule type" value="Genomic_DNA"/>
</dbReference>
<dbReference type="KEGG" id="cpoy:GP475_09705"/>
<dbReference type="AlphaFoldDB" id="A0A7H0SQQ9"/>
<name>A0A7H0SQQ9_9CORY</name>
<reference evidence="1 2" key="1">
    <citation type="submission" date="2019-12" db="EMBL/GenBank/DDBJ databases">
        <title>Corynebacterium sp. nov., isolated from feces of the Anser Albifrons in China.</title>
        <authorList>
            <person name="Liu Q."/>
        </authorList>
    </citation>
    <scope>NUCLEOTIDE SEQUENCE [LARGE SCALE GENOMIC DNA]</scope>
    <source>
        <strain evidence="1 2">4H37-19</strain>
    </source>
</reference>
<evidence type="ECO:0008006" key="3">
    <source>
        <dbReference type="Google" id="ProtNLM"/>
    </source>
</evidence>
<sequence length="509" mass="57476">MAIEPRPVFFIDGKQIDCSTKQINDAPVSIRGFTVKWGRSEYASSAQSPASVDVHMIDSTGEWSRRIRENRAIGSKVMVRWIILKSPDVPEQIERVLFRGRVQKATAKPLKSFSPEGVRRWEIILTCADRTAEMGNATAGPADWPRETMLDRAVRVRDLGTVAGSDIKEVYFAPEWARYQCAPLKVENKTALSLMADLYTSIAADTYTYDPHSNVVRQAIRFSQPMTIHLGSFDNDRGGVYPVPSDIVYDGKTYPGVSLGACELIGEPEVVADPATDINRLECTWDDQSTGHQTYTTVKENINPGDSRRVLSWNSWYDDGYIIDPLIDAVWNRQREEGRRPRHPDIKTFWSKTFPTLRMAEWVLQAWENTRPAYIAGSMAYEWLLGDQPGYAPIVAPLGGETTYNPKKGWQVVFHVHWIHNTTPTPPPVTWQGIRQKKTTTTTPTAPWWWALIGKQPTPVTVGEYTPDRDLTWGHVAEKAGYRFGNSVTWGDMKHVPNDDGAQIQDHLT</sequence>